<feature type="domain" description="Helicase C-terminal" evidence="11">
    <location>
        <begin position="701"/>
        <end position="873"/>
    </location>
</feature>
<comment type="caution">
    <text evidence="12">The sequence shown here is derived from an EMBL/GenBank/DDBJ whole genome shotgun (WGS) entry which is preliminary data.</text>
</comment>
<dbReference type="Gene3D" id="1.20.120.1080">
    <property type="match status" value="1"/>
</dbReference>
<evidence type="ECO:0000313" key="13">
    <source>
        <dbReference type="Proteomes" id="UP001188597"/>
    </source>
</evidence>
<dbReference type="Pfam" id="PF00271">
    <property type="entry name" value="Helicase_C"/>
    <property type="match status" value="1"/>
</dbReference>
<dbReference type="InterPro" id="IPR056371">
    <property type="entry name" value="DHX37-like_C"/>
</dbReference>
<keyword evidence="6" id="KW-0067">ATP-binding</keyword>
<proteinExistence type="inferred from homology"/>
<dbReference type="InterPro" id="IPR048333">
    <property type="entry name" value="HA2_WH"/>
</dbReference>
<dbReference type="GO" id="GO:0016787">
    <property type="term" value="F:hydrolase activity"/>
    <property type="evidence" value="ECO:0007669"/>
    <property type="project" value="UniProtKB-KW"/>
</dbReference>
<feature type="domain" description="Helicase ATP-binding" evidence="10">
    <location>
        <begin position="340"/>
        <end position="533"/>
    </location>
</feature>
<keyword evidence="9" id="KW-0472">Membrane</keyword>
<dbReference type="GO" id="GO:0005730">
    <property type="term" value="C:nucleolus"/>
    <property type="evidence" value="ECO:0007669"/>
    <property type="project" value="TreeGrafter"/>
</dbReference>
<protein>
    <recommendedName>
        <fullName evidence="2">RNA helicase</fullName>
        <ecNumber evidence="2">3.6.4.13</ecNumber>
    </recommendedName>
</protein>
<evidence type="ECO:0000259" key="11">
    <source>
        <dbReference type="PROSITE" id="PS51194"/>
    </source>
</evidence>
<dbReference type="GO" id="GO:0003723">
    <property type="term" value="F:RNA binding"/>
    <property type="evidence" value="ECO:0007669"/>
    <property type="project" value="TreeGrafter"/>
</dbReference>
<dbReference type="FunFam" id="3.40.50.300:FF:000637">
    <property type="entry name" value="ATP-dependent RNA helicase DHX37/DHR1"/>
    <property type="match status" value="1"/>
</dbReference>
<feature type="region of interest" description="Disordered" evidence="8">
    <location>
        <begin position="633"/>
        <end position="674"/>
    </location>
</feature>
<evidence type="ECO:0000256" key="1">
    <source>
        <dbReference type="ARBA" id="ARBA00008792"/>
    </source>
</evidence>
<dbReference type="PROSITE" id="PS00690">
    <property type="entry name" value="DEAH_ATP_HELICASE"/>
    <property type="match status" value="1"/>
</dbReference>
<feature type="compositionally biased region" description="Basic and acidic residues" evidence="8">
    <location>
        <begin position="642"/>
        <end position="656"/>
    </location>
</feature>
<dbReference type="Pfam" id="PF00270">
    <property type="entry name" value="DEAD"/>
    <property type="match status" value="1"/>
</dbReference>
<sequence length="1369" mass="153649">MEPCMDLECGTGLLSLKGDDSNAIILPGKKRNKKKERRQASKKLNASKTPELSKSDKKRLKKIEEEKEKALLLAKSIETLEKYKIGEDAYSLMWSSRNLGQVETVLEKRRREVQFLKVGLDLPRGDRPFKRRLAENLPSVLESDSSRLQPREECIPNESLPLLGERKSVHDASVSLGYSGELIFDERLGSGGGAEATMSVKVAANQDTHTFISENTCNSLSTYGCNDRKLEAPMVGFHFYYALKEYLGLQFMIVLYVYVYILYYLRVICILPSNDWVWGCMAQDTADESAKVNSSSMSNLANFPPHKVHTVPTVVHVSRPKELENKRRDLPIVMMEQEIMEAISENISVIICGETGCGKTTQVPQFLYEAGFGSKQCSVKSGVIGVTQPRRVAVLATAKRVAFELGLRLGKEVGFQVRHDRRIGDNSSIKFMTDGILLRELQSDFLLKRYSIIILDEAHERSLNTDILIGLLSRVLQERKKICEQQQKYEDLSGKKISPENKILPLKLVLMSATLRVEDFVSGRRIFTNPPPVIEVPTRQYPVTIHFSKKTEIVDYVGQAYKKVLSIHKRLPSGGILVFVTGQREVEYLCRKLRKTSRGIVDSCSKGKNEVLMTSGGLASEEYDVKEINEAFETQGNSSHQQTDRFSSDDGDHDDITEVESGSSSDSEEDSDLEVFGDGEDFLNQKNLESDATLADGNFDSLKAAFLALAGKNTLDPPSGDSNQSNRNVGNKVEGSKAPSSHTMHVLPLYAMLPASAQLRIFEEVKEGERLVVVATNVAETSLTIPGIKYVVDTGREKVKNYNSSNGIETYEVQWISKASAAQRAGRAGRTGPGHCYRLYSSAVFSHIFPDFSSAEILKVPVDGVVLLLKSMGIDKVANFPFPTPPSVSGLVEAERCLKVLEALDSKGRLTALGKAMSHYPMSPRHSRMLLTVIQVMENGKGYPQPNLILGYAVAAAAALSLSNPLVMQFEGSHDDTTGINKDENSGKLNLEKVPDRDEKLRKKKAKETIKVFREKFSNPTSDALTIAYALQCFERSESQVDFCNDNSLHLKTMEEMSKLRLLLLNLVFIQTSRDSQQEFSWTHGTREDVESAWRGCSDDRHLSLNEEMLLRQSICAGWADRVAKLIRGHSLVSEGDRKSNAVCYESCMVTEKVFLHRWSSVAPSSPKFLVYSELLHTKRPYIHGATSVKAEWLVKYAGSLCSFSALEDPKPYYEPVTDQVFSWVAPTFSDRLWKLPLHSVPIKDDKHRVAVFAFSLLAGQILPCLKLVQRFMAASPTSILRPEASGHKRVGNLLSGLKTRWRTIDSCSKLKEVWNDNPEELYLVIRDWFQEGFHDQFEELWAEMHHEVLLDPQERFSKTVKRKKKHRK</sequence>
<keyword evidence="3" id="KW-0547">Nucleotide-binding</keyword>
<reference evidence="12" key="1">
    <citation type="submission" date="2022-12" db="EMBL/GenBank/DDBJ databases">
        <title>Draft genome assemblies for two species of Escallonia (Escalloniales).</title>
        <authorList>
            <person name="Chanderbali A."/>
            <person name="Dervinis C."/>
            <person name="Anghel I."/>
            <person name="Soltis D."/>
            <person name="Soltis P."/>
            <person name="Zapata F."/>
        </authorList>
    </citation>
    <scope>NUCLEOTIDE SEQUENCE</scope>
    <source>
        <strain evidence="12">UCBG64.0493</strain>
        <tissue evidence="12">Leaf</tissue>
    </source>
</reference>
<dbReference type="PANTHER" id="PTHR18934">
    <property type="entry name" value="ATP-DEPENDENT RNA HELICASE"/>
    <property type="match status" value="1"/>
</dbReference>
<keyword evidence="13" id="KW-1185">Reference proteome</keyword>
<feature type="region of interest" description="Disordered" evidence="8">
    <location>
        <begin position="25"/>
        <end position="60"/>
    </location>
</feature>
<dbReference type="FunFam" id="1.20.120.1080:FF:000021">
    <property type="entry name" value="ATP-dependent RNA helicase DEAH13"/>
    <property type="match status" value="1"/>
</dbReference>
<dbReference type="InterPro" id="IPR027417">
    <property type="entry name" value="P-loop_NTPase"/>
</dbReference>
<evidence type="ECO:0000256" key="4">
    <source>
        <dbReference type="ARBA" id="ARBA00022801"/>
    </source>
</evidence>
<dbReference type="Pfam" id="PF04408">
    <property type="entry name" value="WHD_HA2"/>
    <property type="match status" value="1"/>
</dbReference>
<evidence type="ECO:0000256" key="9">
    <source>
        <dbReference type="SAM" id="Phobius"/>
    </source>
</evidence>
<feature type="compositionally biased region" description="Polar residues" evidence="8">
    <location>
        <begin position="720"/>
        <end position="729"/>
    </location>
</feature>
<evidence type="ECO:0000256" key="3">
    <source>
        <dbReference type="ARBA" id="ARBA00022741"/>
    </source>
</evidence>
<dbReference type="InterPro" id="IPR011709">
    <property type="entry name" value="DEAD-box_helicase_OB_fold"/>
</dbReference>
<evidence type="ECO:0000256" key="5">
    <source>
        <dbReference type="ARBA" id="ARBA00022806"/>
    </source>
</evidence>
<dbReference type="SMART" id="SM00847">
    <property type="entry name" value="HA2"/>
    <property type="match status" value="1"/>
</dbReference>
<evidence type="ECO:0000256" key="7">
    <source>
        <dbReference type="ARBA" id="ARBA00047984"/>
    </source>
</evidence>
<evidence type="ECO:0000256" key="8">
    <source>
        <dbReference type="SAM" id="MobiDB-lite"/>
    </source>
</evidence>
<dbReference type="GO" id="GO:0005524">
    <property type="term" value="F:ATP binding"/>
    <property type="evidence" value="ECO:0007669"/>
    <property type="project" value="UniProtKB-KW"/>
</dbReference>
<dbReference type="SMART" id="SM00487">
    <property type="entry name" value="DEXDc"/>
    <property type="match status" value="1"/>
</dbReference>
<keyword evidence="4" id="KW-0378">Hydrolase</keyword>
<feature type="compositionally biased region" description="Polar residues" evidence="8">
    <location>
        <begin position="42"/>
        <end position="52"/>
    </location>
</feature>
<evidence type="ECO:0000256" key="6">
    <source>
        <dbReference type="ARBA" id="ARBA00022840"/>
    </source>
</evidence>
<dbReference type="EC" id="3.6.4.13" evidence="2"/>
<keyword evidence="9" id="KW-0812">Transmembrane</keyword>
<name>A0AA89AJJ8_9ASTE</name>
<accession>A0AA89AJJ8</accession>
<dbReference type="Pfam" id="PF21010">
    <property type="entry name" value="HA2_C"/>
    <property type="match status" value="1"/>
</dbReference>
<dbReference type="Pfam" id="PF07717">
    <property type="entry name" value="OB_NTP_bind"/>
    <property type="match status" value="1"/>
</dbReference>
<evidence type="ECO:0000259" key="10">
    <source>
        <dbReference type="PROSITE" id="PS51192"/>
    </source>
</evidence>
<dbReference type="Gene3D" id="3.40.50.300">
    <property type="entry name" value="P-loop containing nucleotide triphosphate hydrolases"/>
    <property type="match status" value="3"/>
</dbReference>
<keyword evidence="5" id="KW-0347">Helicase</keyword>
<organism evidence="12 13">
    <name type="scientific">Escallonia herrerae</name>
    <dbReference type="NCBI Taxonomy" id="1293975"/>
    <lineage>
        <taxon>Eukaryota</taxon>
        <taxon>Viridiplantae</taxon>
        <taxon>Streptophyta</taxon>
        <taxon>Embryophyta</taxon>
        <taxon>Tracheophyta</taxon>
        <taxon>Spermatophyta</taxon>
        <taxon>Magnoliopsida</taxon>
        <taxon>eudicotyledons</taxon>
        <taxon>Gunneridae</taxon>
        <taxon>Pentapetalae</taxon>
        <taxon>asterids</taxon>
        <taxon>campanulids</taxon>
        <taxon>Escalloniales</taxon>
        <taxon>Escalloniaceae</taxon>
        <taxon>Escallonia</taxon>
    </lineage>
</organism>
<comment type="catalytic activity">
    <reaction evidence="7">
        <text>ATP + H2O = ADP + phosphate + H(+)</text>
        <dbReference type="Rhea" id="RHEA:13065"/>
        <dbReference type="ChEBI" id="CHEBI:15377"/>
        <dbReference type="ChEBI" id="CHEBI:15378"/>
        <dbReference type="ChEBI" id="CHEBI:30616"/>
        <dbReference type="ChEBI" id="CHEBI:43474"/>
        <dbReference type="ChEBI" id="CHEBI:456216"/>
        <dbReference type="EC" id="3.6.4.13"/>
    </reaction>
</comment>
<gene>
    <name evidence="12" type="ORF">RJ639_018706</name>
</gene>
<dbReference type="PROSITE" id="PS51194">
    <property type="entry name" value="HELICASE_CTER"/>
    <property type="match status" value="1"/>
</dbReference>
<dbReference type="FunFam" id="3.40.50.300:FF:001764">
    <property type="entry name" value="ATP-dependent RNA helicase DEAH13"/>
    <property type="match status" value="1"/>
</dbReference>
<dbReference type="GO" id="GO:0003724">
    <property type="term" value="F:RNA helicase activity"/>
    <property type="evidence" value="ECO:0007669"/>
    <property type="project" value="UniProtKB-EC"/>
</dbReference>
<dbReference type="InterPro" id="IPR007502">
    <property type="entry name" value="Helicase-assoc_dom"/>
</dbReference>
<dbReference type="CDD" id="cd18791">
    <property type="entry name" value="SF2_C_RHA"/>
    <property type="match status" value="1"/>
</dbReference>
<feature type="compositionally biased region" description="Basic residues" evidence="8">
    <location>
        <begin position="28"/>
        <end position="41"/>
    </location>
</feature>
<evidence type="ECO:0000256" key="2">
    <source>
        <dbReference type="ARBA" id="ARBA00012552"/>
    </source>
</evidence>
<evidence type="ECO:0000313" key="12">
    <source>
        <dbReference type="EMBL" id="KAK3004680.1"/>
    </source>
</evidence>
<dbReference type="InterPro" id="IPR011545">
    <property type="entry name" value="DEAD/DEAH_box_helicase_dom"/>
</dbReference>
<dbReference type="Pfam" id="PF23362">
    <property type="entry name" value="DHX37_C"/>
    <property type="match status" value="1"/>
</dbReference>
<dbReference type="InterPro" id="IPR001650">
    <property type="entry name" value="Helicase_C-like"/>
</dbReference>
<dbReference type="InterPro" id="IPR002464">
    <property type="entry name" value="DNA/RNA_helicase_DEAH_CS"/>
</dbReference>
<dbReference type="SUPFAM" id="SSF52540">
    <property type="entry name" value="P-loop containing nucleoside triphosphate hydrolases"/>
    <property type="match status" value="1"/>
</dbReference>
<feature type="transmembrane region" description="Helical" evidence="9">
    <location>
        <begin position="246"/>
        <end position="265"/>
    </location>
</feature>
<comment type="similarity">
    <text evidence="1">Belongs to the DEAD box helicase family. DEAH subfamily.</text>
</comment>
<keyword evidence="9" id="KW-1133">Transmembrane helix</keyword>
<dbReference type="GO" id="GO:0000462">
    <property type="term" value="P:maturation of SSU-rRNA from tricistronic rRNA transcript (SSU-rRNA, 5.8S rRNA, LSU-rRNA)"/>
    <property type="evidence" value="ECO:0007669"/>
    <property type="project" value="TreeGrafter"/>
</dbReference>
<dbReference type="Proteomes" id="UP001188597">
    <property type="component" value="Unassembled WGS sequence"/>
</dbReference>
<dbReference type="EMBL" id="JAVXUP010002223">
    <property type="protein sequence ID" value="KAK3004680.1"/>
    <property type="molecule type" value="Genomic_DNA"/>
</dbReference>
<dbReference type="PROSITE" id="PS51192">
    <property type="entry name" value="HELICASE_ATP_BIND_1"/>
    <property type="match status" value="1"/>
</dbReference>
<dbReference type="PANTHER" id="PTHR18934:SF99">
    <property type="entry name" value="ATP-DEPENDENT RNA HELICASE DHX37-RELATED"/>
    <property type="match status" value="1"/>
</dbReference>
<dbReference type="CDD" id="cd17982">
    <property type="entry name" value="DEXHc_DHX37"/>
    <property type="match status" value="1"/>
</dbReference>
<dbReference type="SMART" id="SM00490">
    <property type="entry name" value="HELICc"/>
    <property type="match status" value="1"/>
</dbReference>
<feature type="region of interest" description="Disordered" evidence="8">
    <location>
        <begin position="714"/>
        <end position="740"/>
    </location>
</feature>
<dbReference type="InterPro" id="IPR014001">
    <property type="entry name" value="Helicase_ATP-bd"/>
</dbReference>